<dbReference type="NCBIfam" id="NF047352">
    <property type="entry name" value="P_loop_sacsin"/>
    <property type="match status" value="1"/>
</dbReference>
<dbReference type="SUPFAM" id="SSF55874">
    <property type="entry name" value="ATPase domain of HSP90 chaperone/DNA topoisomerase II/histidine kinase"/>
    <property type="match status" value="1"/>
</dbReference>
<gene>
    <name evidence="3" type="ORF">GSTENG00038896001</name>
</gene>
<dbReference type="InterPro" id="IPR036890">
    <property type="entry name" value="HATPase_C_sf"/>
</dbReference>
<sequence length="238" mass="26917">GGEEDLKPMAEEEEDELYELLPNGETSDVSSEAEEKSEMAECEDSNAASCQTEDTLNFQRSIIEDIRKHEFGIGVELNAESQKLMQTQQERLGRSLDRLSTELYSKDTHFVLELIQNADDNTYPSEAGVLPALAFVVENDCITILNNEMGFQEKNVRAICDVGRSTKGKHKYGYIGQKGIGFKSVFKVTDCPEIHSNGFHLRFDKTSGPMGYILPHWVEEEKPLDSQLEDIKQHRSDY</sequence>
<reference evidence="3" key="1">
    <citation type="journal article" date="2004" name="Nature">
        <title>Genome duplication in the teleost fish Tetraodon nigroviridis reveals the early vertebrate proto-karyotype.</title>
        <authorList>
            <person name="Jaillon O."/>
            <person name="Aury J.-M."/>
            <person name="Brunet F."/>
            <person name="Petit J.-L."/>
            <person name="Stange-Thomann N."/>
            <person name="Mauceli E."/>
            <person name="Bouneau L."/>
            <person name="Fischer C."/>
            <person name="Ozouf-Costaz C."/>
            <person name="Bernot A."/>
            <person name="Nicaud S."/>
            <person name="Jaffe D."/>
            <person name="Fisher S."/>
            <person name="Lutfalla G."/>
            <person name="Dossat C."/>
            <person name="Segurens B."/>
            <person name="Dasilva C."/>
            <person name="Salanoubat M."/>
            <person name="Levy M."/>
            <person name="Boudet N."/>
            <person name="Castellano S."/>
            <person name="Anthouard V."/>
            <person name="Jubin C."/>
            <person name="Castelli V."/>
            <person name="Katinka M."/>
            <person name="Vacherie B."/>
            <person name="Biemont C."/>
            <person name="Skalli Z."/>
            <person name="Cattolico L."/>
            <person name="Poulain J."/>
            <person name="De Berardinis V."/>
            <person name="Cruaud C."/>
            <person name="Duprat S."/>
            <person name="Brottier P."/>
            <person name="Coutanceau J.-P."/>
            <person name="Gouzy J."/>
            <person name="Parra G."/>
            <person name="Lardier G."/>
            <person name="Chapple C."/>
            <person name="McKernan K.J."/>
            <person name="McEwan P."/>
            <person name="Bosak S."/>
            <person name="Kellis M."/>
            <person name="Volff J.-N."/>
            <person name="Guigo R."/>
            <person name="Zody M.C."/>
            <person name="Mesirov J."/>
            <person name="Lindblad-Toh K."/>
            <person name="Birren B."/>
            <person name="Nusbaum C."/>
            <person name="Kahn D."/>
            <person name="Robinson-Rechavi M."/>
            <person name="Laudet V."/>
            <person name="Schachter V."/>
            <person name="Quetier F."/>
            <person name="Saurin W."/>
            <person name="Scarpelli C."/>
            <person name="Wincker P."/>
            <person name="Lander E.S."/>
            <person name="Weissenbach J."/>
            <person name="Roest Crollius H."/>
        </authorList>
    </citation>
    <scope>NUCLEOTIDE SEQUENCE [LARGE SCALE GENOMIC DNA]</scope>
</reference>
<feature type="domain" description="Sacsin/Nov" evidence="2">
    <location>
        <begin position="104"/>
        <end position="204"/>
    </location>
</feature>
<comment type="caution">
    <text evidence="3">The sequence shown here is derived from an EMBL/GenBank/DDBJ whole genome shotgun (WGS) entry which is preliminary data.</text>
</comment>
<proteinExistence type="predicted"/>
<name>Q4RA50_TETNG</name>
<dbReference type="EMBL" id="CAAE01024481">
    <property type="protein sequence ID" value="CAG14733.1"/>
    <property type="molecule type" value="Genomic_DNA"/>
</dbReference>
<dbReference type="PANTHER" id="PTHR32387">
    <property type="entry name" value="WU:FJ29H11"/>
    <property type="match status" value="1"/>
</dbReference>
<protein>
    <submittedName>
        <fullName evidence="3">(spotted green pufferfish) hypothetical protein</fullName>
    </submittedName>
</protein>
<evidence type="ECO:0000313" key="3">
    <source>
        <dbReference type="EMBL" id="CAG14733.1"/>
    </source>
</evidence>
<dbReference type="InterPro" id="IPR052957">
    <property type="entry name" value="Auxin_embryo_med"/>
</dbReference>
<reference evidence="3" key="2">
    <citation type="submission" date="2004-02" db="EMBL/GenBank/DDBJ databases">
        <authorList>
            <consortium name="Genoscope"/>
            <consortium name="Whitehead Institute Centre for Genome Research"/>
        </authorList>
    </citation>
    <scope>NUCLEOTIDE SEQUENCE</scope>
</reference>
<dbReference type="Pfam" id="PF25794">
    <property type="entry name" value="SACS"/>
    <property type="match status" value="1"/>
</dbReference>
<dbReference type="OrthoDB" id="8935227at2759"/>
<accession>Q4RA50</accession>
<feature type="compositionally biased region" description="Basic and acidic residues" evidence="1">
    <location>
        <begin position="1"/>
        <end position="10"/>
    </location>
</feature>
<feature type="non-terminal residue" evidence="3">
    <location>
        <position position="1"/>
    </location>
</feature>
<dbReference type="Gene3D" id="3.30.565.10">
    <property type="entry name" value="Histidine kinase-like ATPase, C-terminal domain"/>
    <property type="match status" value="1"/>
</dbReference>
<dbReference type="AlphaFoldDB" id="Q4RA50"/>
<dbReference type="PANTHER" id="PTHR32387:SF0">
    <property type="entry name" value="PROTEIN NO VEIN"/>
    <property type="match status" value="1"/>
</dbReference>
<evidence type="ECO:0000259" key="2">
    <source>
        <dbReference type="Pfam" id="PF25794"/>
    </source>
</evidence>
<dbReference type="KEGG" id="tng:GSTEN00038896G001"/>
<dbReference type="InterPro" id="IPR058210">
    <property type="entry name" value="SACS/Nov_dom"/>
</dbReference>
<feature type="region of interest" description="Disordered" evidence="1">
    <location>
        <begin position="1"/>
        <end position="48"/>
    </location>
</feature>
<organism evidence="3">
    <name type="scientific">Tetraodon nigroviridis</name>
    <name type="common">Spotted green pufferfish</name>
    <name type="synonym">Chelonodon nigroviridis</name>
    <dbReference type="NCBI Taxonomy" id="99883"/>
    <lineage>
        <taxon>Eukaryota</taxon>
        <taxon>Metazoa</taxon>
        <taxon>Chordata</taxon>
        <taxon>Craniata</taxon>
        <taxon>Vertebrata</taxon>
        <taxon>Euteleostomi</taxon>
        <taxon>Actinopterygii</taxon>
        <taxon>Neopterygii</taxon>
        <taxon>Teleostei</taxon>
        <taxon>Neoteleostei</taxon>
        <taxon>Acanthomorphata</taxon>
        <taxon>Eupercaria</taxon>
        <taxon>Tetraodontiformes</taxon>
        <taxon>Tetradontoidea</taxon>
        <taxon>Tetraodontidae</taxon>
        <taxon>Tetraodon</taxon>
    </lineage>
</organism>
<evidence type="ECO:0000256" key="1">
    <source>
        <dbReference type="SAM" id="MobiDB-lite"/>
    </source>
</evidence>